<evidence type="ECO:0000313" key="1">
    <source>
        <dbReference type="EMBL" id="EAZ14962.1"/>
    </source>
</evidence>
<dbReference type="Proteomes" id="UP000007752">
    <property type="component" value="Chromosome 1"/>
</dbReference>
<accession>A3A1W5</accession>
<organism evidence="1">
    <name type="scientific">Oryza sativa subsp. japonica</name>
    <name type="common">Rice</name>
    <dbReference type="NCBI Taxonomy" id="39947"/>
    <lineage>
        <taxon>Eukaryota</taxon>
        <taxon>Viridiplantae</taxon>
        <taxon>Streptophyta</taxon>
        <taxon>Embryophyta</taxon>
        <taxon>Tracheophyta</taxon>
        <taxon>Spermatophyta</taxon>
        <taxon>Magnoliopsida</taxon>
        <taxon>Liliopsida</taxon>
        <taxon>Poales</taxon>
        <taxon>Poaceae</taxon>
        <taxon>BOP clade</taxon>
        <taxon>Oryzoideae</taxon>
        <taxon>Oryzeae</taxon>
        <taxon>Oryzinae</taxon>
        <taxon>Oryza</taxon>
        <taxon>Oryza sativa</taxon>
    </lineage>
</organism>
<protein>
    <submittedName>
        <fullName evidence="1">Uncharacterized protein</fullName>
    </submittedName>
</protein>
<reference evidence="1" key="2">
    <citation type="submission" date="2008-12" db="EMBL/GenBank/DDBJ databases">
        <title>Improved gene annotation of the rice (Oryza sativa) genomes.</title>
        <authorList>
            <person name="Wang J."/>
            <person name="Li R."/>
            <person name="Fan W."/>
            <person name="Huang Q."/>
            <person name="Zhang J."/>
            <person name="Zhou Y."/>
            <person name="Hu Y."/>
            <person name="Zi S."/>
            <person name="Li J."/>
            <person name="Ni P."/>
            <person name="Zheng H."/>
            <person name="Zhang Y."/>
            <person name="Zhao M."/>
            <person name="Hao Q."/>
            <person name="McDermott J."/>
            <person name="Samudrala R."/>
            <person name="Kristiansen K."/>
            <person name="Wong G.K.-S."/>
        </authorList>
    </citation>
    <scope>NUCLEOTIDE SEQUENCE</scope>
</reference>
<sequence>MKSRRTVREGFKVPRAEEQFVKVPRMMNSDIQTRKEFFRKATSYGECIVLDHKRKLKDFDGSLLDLSEAEYAIGPLHSKCLVKYFDKVDRKKANAYSLLKNIRHHNIVFLKNFFDGSGQPRFVFNWVDGSMSAWVKTEGAKVLLKRTGTGTCRNSTIRQLVRYGLECLFEHGIYPIQITAKDIYVKKVGKNALAQLLIEEAEALPKSDARKRQIQANLWHEMRDAVKKIFADHVDSPKDMPLVRFLDYIAEGNVKTLQRYPLDWDETEKGKYLLKVLCMNPHKVEQEVNNLIQWPPVTYLGNLPSPLQEMISYDQTRSHPSGYDDKKPYHYLKLCKNIIKHWWLLPESVKVECKTWQRLIQKMETWDPKIWCKLYETFG</sequence>
<proteinExistence type="predicted"/>
<name>A3A1W5_ORYSJ</name>
<dbReference type="AlphaFoldDB" id="A3A1W5"/>
<reference evidence="1" key="1">
    <citation type="journal article" date="2005" name="PLoS Biol.">
        <title>The genomes of Oryza sativa: a history of duplications.</title>
        <authorList>
            <person name="Yu J."/>
            <person name="Wang J."/>
            <person name="Lin W."/>
            <person name="Li S."/>
            <person name="Li H."/>
            <person name="Zhou J."/>
            <person name="Ni P."/>
            <person name="Dong W."/>
            <person name="Hu S."/>
            <person name="Zeng C."/>
            <person name="Zhang J."/>
            <person name="Zhang Y."/>
            <person name="Li R."/>
            <person name="Xu Z."/>
            <person name="Li S."/>
            <person name="Li X."/>
            <person name="Zheng H."/>
            <person name="Cong L."/>
            <person name="Lin L."/>
            <person name="Yin J."/>
            <person name="Geng J."/>
            <person name="Li G."/>
            <person name="Shi J."/>
            <person name="Liu J."/>
            <person name="Lv H."/>
            <person name="Li J."/>
            <person name="Wang J."/>
            <person name="Deng Y."/>
            <person name="Ran L."/>
            <person name="Shi X."/>
            <person name="Wang X."/>
            <person name="Wu Q."/>
            <person name="Li C."/>
            <person name="Ren X."/>
            <person name="Wang J."/>
            <person name="Wang X."/>
            <person name="Li D."/>
            <person name="Liu D."/>
            <person name="Zhang X."/>
            <person name="Ji Z."/>
            <person name="Zhao W."/>
            <person name="Sun Y."/>
            <person name="Zhang Z."/>
            <person name="Bao J."/>
            <person name="Han Y."/>
            <person name="Dong L."/>
            <person name="Ji J."/>
            <person name="Chen P."/>
            <person name="Wu S."/>
            <person name="Liu J."/>
            <person name="Xiao Y."/>
            <person name="Bu D."/>
            <person name="Tan J."/>
            <person name="Yang L."/>
            <person name="Ye C."/>
            <person name="Zhang J."/>
            <person name="Xu J."/>
            <person name="Zhou Y."/>
            <person name="Yu Y."/>
            <person name="Zhang B."/>
            <person name="Zhuang S."/>
            <person name="Wei H."/>
            <person name="Liu B."/>
            <person name="Lei M."/>
            <person name="Yu H."/>
            <person name="Li Y."/>
            <person name="Xu H."/>
            <person name="Wei S."/>
            <person name="He X."/>
            <person name="Fang L."/>
            <person name="Zhang Z."/>
            <person name="Zhang Y."/>
            <person name="Huang X."/>
            <person name="Su Z."/>
            <person name="Tong W."/>
            <person name="Li J."/>
            <person name="Tong Z."/>
            <person name="Li S."/>
            <person name="Ye J."/>
            <person name="Wang L."/>
            <person name="Fang L."/>
            <person name="Lei T."/>
            <person name="Chen C."/>
            <person name="Chen H."/>
            <person name="Xu Z."/>
            <person name="Li H."/>
            <person name="Huang H."/>
            <person name="Zhang F."/>
            <person name="Xu H."/>
            <person name="Li N."/>
            <person name="Zhao C."/>
            <person name="Li S."/>
            <person name="Dong L."/>
            <person name="Huang Y."/>
            <person name="Li L."/>
            <person name="Xi Y."/>
            <person name="Qi Q."/>
            <person name="Li W."/>
            <person name="Zhang B."/>
            <person name="Hu W."/>
            <person name="Zhang Y."/>
            <person name="Tian X."/>
            <person name="Jiao Y."/>
            <person name="Liang X."/>
            <person name="Jin J."/>
            <person name="Gao L."/>
            <person name="Zheng W."/>
            <person name="Hao B."/>
            <person name="Liu S."/>
            <person name="Wang W."/>
            <person name="Yuan L."/>
            <person name="Cao M."/>
            <person name="McDermott J."/>
            <person name="Samudrala R."/>
            <person name="Wang J."/>
            <person name="Wong G.K."/>
            <person name="Yang H."/>
        </authorList>
    </citation>
    <scope>NUCLEOTIDE SEQUENCE [LARGE SCALE GENOMIC DNA]</scope>
</reference>
<dbReference type="EMBL" id="CM000138">
    <property type="protein sequence ID" value="EAZ14962.1"/>
    <property type="molecule type" value="Genomic_DNA"/>
</dbReference>
<gene>
    <name evidence="1" type="ORF">OsJ_04896</name>
</gene>